<dbReference type="Gene3D" id="2.170.130.10">
    <property type="entry name" value="TonB-dependent receptor, plug domain"/>
    <property type="match status" value="1"/>
</dbReference>
<dbReference type="AlphaFoldDB" id="A0A916T376"/>
<dbReference type="Pfam" id="PF00593">
    <property type="entry name" value="TonB_dep_Rec_b-barrel"/>
    <property type="match status" value="1"/>
</dbReference>
<evidence type="ECO:0000313" key="9">
    <source>
        <dbReference type="EMBL" id="GGB29941.1"/>
    </source>
</evidence>
<feature type="region of interest" description="Disordered" evidence="5">
    <location>
        <begin position="36"/>
        <end position="92"/>
    </location>
</feature>
<feature type="domain" description="TonB-dependent receptor plug" evidence="8">
    <location>
        <begin position="112"/>
        <end position="223"/>
    </location>
</feature>
<dbReference type="NCBIfam" id="TIGR01782">
    <property type="entry name" value="TonB-Xanth-Caul"/>
    <property type="match status" value="1"/>
</dbReference>
<comment type="caution">
    <text evidence="9">The sequence shown here is derived from an EMBL/GenBank/DDBJ whole genome shotgun (WGS) entry which is preliminary data.</text>
</comment>
<dbReference type="Proteomes" id="UP000623067">
    <property type="component" value="Unassembled WGS sequence"/>
</dbReference>
<dbReference type="GO" id="GO:0009279">
    <property type="term" value="C:cell outer membrane"/>
    <property type="evidence" value="ECO:0007669"/>
    <property type="project" value="UniProtKB-SubCell"/>
</dbReference>
<evidence type="ECO:0000256" key="6">
    <source>
        <dbReference type="SAM" id="SignalP"/>
    </source>
</evidence>
<keyword evidence="6" id="KW-0732">Signal</keyword>
<evidence type="ECO:0000313" key="10">
    <source>
        <dbReference type="Proteomes" id="UP000623067"/>
    </source>
</evidence>
<reference evidence="9" key="1">
    <citation type="journal article" date="2014" name="Int. J. Syst. Evol. Microbiol.">
        <title>Complete genome sequence of Corynebacterium casei LMG S-19264T (=DSM 44701T), isolated from a smear-ripened cheese.</title>
        <authorList>
            <consortium name="US DOE Joint Genome Institute (JGI-PGF)"/>
            <person name="Walter F."/>
            <person name="Albersmeier A."/>
            <person name="Kalinowski J."/>
            <person name="Ruckert C."/>
        </authorList>
    </citation>
    <scope>NUCLEOTIDE SEQUENCE</scope>
    <source>
        <strain evidence="9">CGMCC 1.15330</strain>
    </source>
</reference>
<dbReference type="EMBL" id="BMIH01000002">
    <property type="protein sequence ID" value="GGB29941.1"/>
    <property type="molecule type" value="Genomic_DNA"/>
</dbReference>
<evidence type="ECO:0000256" key="5">
    <source>
        <dbReference type="SAM" id="MobiDB-lite"/>
    </source>
</evidence>
<reference evidence="9" key="2">
    <citation type="submission" date="2020-09" db="EMBL/GenBank/DDBJ databases">
        <authorList>
            <person name="Sun Q."/>
            <person name="Zhou Y."/>
        </authorList>
    </citation>
    <scope>NUCLEOTIDE SEQUENCE</scope>
    <source>
        <strain evidence="9">CGMCC 1.15330</strain>
    </source>
</reference>
<keyword evidence="2 4" id="KW-0472">Membrane</keyword>
<organism evidence="9 10">
    <name type="scientific">Sphingomonas metalli</name>
    <dbReference type="NCBI Taxonomy" id="1779358"/>
    <lineage>
        <taxon>Bacteria</taxon>
        <taxon>Pseudomonadati</taxon>
        <taxon>Pseudomonadota</taxon>
        <taxon>Alphaproteobacteria</taxon>
        <taxon>Sphingomonadales</taxon>
        <taxon>Sphingomonadaceae</taxon>
        <taxon>Sphingomonas</taxon>
    </lineage>
</organism>
<dbReference type="Gene3D" id="2.40.170.20">
    <property type="entry name" value="TonB-dependent receptor, beta-barrel domain"/>
    <property type="match status" value="1"/>
</dbReference>
<evidence type="ECO:0000256" key="3">
    <source>
        <dbReference type="ARBA" id="ARBA00023237"/>
    </source>
</evidence>
<accession>A0A916T376</accession>
<dbReference type="Pfam" id="PF07715">
    <property type="entry name" value="Plug"/>
    <property type="match status" value="1"/>
</dbReference>
<dbReference type="SUPFAM" id="SSF56935">
    <property type="entry name" value="Porins"/>
    <property type="match status" value="1"/>
</dbReference>
<dbReference type="PANTHER" id="PTHR40980">
    <property type="entry name" value="PLUG DOMAIN-CONTAINING PROTEIN"/>
    <property type="match status" value="1"/>
</dbReference>
<dbReference type="InterPro" id="IPR036942">
    <property type="entry name" value="Beta-barrel_TonB_sf"/>
</dbReference>
<dbReference type="InterPro" id="IPR010104">
    <property type="entry name" value="TonB_rcpt_bac"/>
</dbReference>
<dbReference type="InterPro" id="IPR000531">
    <property type="entry name" value="Beta-barrel_TonB"/>
</dbReference>
<comment type="similarity">
    <text evidence="4">Belongs to the TonB-dependent receptor family.</text>
</comment>
<feature type="compositionally biased region" description="Low complexity" evidence="5">
    <location>
        <begin position="54"/>
        <end position="70"/>
    </location>
</feature>
<feature type="signal peptide" evidence="6">
    <location>
        <begin position="1"/>
        <end position="37"/>
    </location>
</feature>
<keyword evidence="3" id="KW-0998">Cell outer membrane</keyword>
<evidence type="ECO:0000256" key="1">
    <source>
        <dbReference type="ARBA" id="ARBA00004442"/>
    </source>
</evidence>
<evidence type="ECO:0000256" key="4">
    <source>
        <dbReference type="RuleBase" id="RU003357"/>
    </source>
</evidence>
<feature type="domain" description="TonB-dependent receptor-like beta-barrel" evidence="7">
    <location>
        <begin position="585"/>
        <end position="1120"/>
    </location>
</feature>
<evidence type="ECO:0000259" key="8">
    <source>
        <dbReference type="Pfam" id="PF07715"/>
    </source>
</evidence>
<protein>
    <submittedName>
        <fullName evidence="9">TonB-dependent receptor</fullName>
    </submittedName>
</protein>
<evidence type="ECO:0000259" key="7">
    <source>
        <dbReference type="Pfam" id="PF00593"/>
    </source>
</evidence>
<comment type="subcellular location">
    <subcellularLocation>
        <location evidence="1 4">Cell outer membrane</location>
    </subcellularLocation>
</comment>
<dbReference type="InterPro" id="IPR037066">
    <property type="entry name" value="Plug_dom_sf"/>
</dbReference>
<proteinExistence type="inferred from homology"/>
<keyword evidence="10" id="KW-1185">Reference proteome</keyword>
<name>A0A916T376_9SPHN</name>
<gene>
    <name evidence="9" type="ORF">GCM10011380_19310</name>
</gene>
<dbReference type="PANTHER" id="PTHR40980:SF3">
    <property type="entry name" value="TONB-DEPENDENT RECEPTOR-LIKE BETA-BARREL DOMAIN-CONTAINING PROTEIN"/>
    <property type="match status" value="1"/>
</dbReference>
<dbReference type="InterPro" id="IPR012910">
    <property type="entry name" value="Plug_dom"/>
</dbReference>
<keyword evidence="9" id="KW-0675">Receptor</keyword>
<feature type="chain" id="PRO_5037111122" evidence="6">
    <location>
        <begin position="38"/>
        <end position="1158"/>
    </location>
</feature>
<keyword evidence="4" id="KW-0798">TonB box</keyword>
<evidence type="ECO:0000256" key="2">
    <source>
        <dbReference type="ARBA" id="ARBA00023136"/>
    </source>
</evidence>
<dbReference type="RefSeq" id="WP_188658546.1">
    <property type="nucleotide sequence ID" value="NZ_BMIH01000002.1"/>
</dbReference>
<sequence length="1158" mass="122950">MRNSAPTARNSYRFDRLLIGASATALCIASLAAPAMAQTGDPSPTGAQAGEGTAGSTTPATSASTTPAGTQPVAGTAPGADAETQADPSTGGADEIVVTGIRQSLANAQNIKRNSDTVVDAITASDIGALPDRSVTEALQRVPGVAISRFAGSNDPDHFSVEGSGVNVRGLNFVRSEFNGRDTFSAGIGGQAINFGDVPSELLGSVEVYKNATAELIEGGLAGTVNLNTRKPFDNKGLHVAFSGEANYGDFQKKWSPTGSLLVSDTWDTGIGTFGLLGNVSYSRIRSRADGIQVTNFQTRDNQLALAANSTTTTVCRNPLPGSGDSTTLPVSGGTADTNAACGAANLPGADGFADPADLRYAPIGGQFRTQDFDRKRDGFALAGQWQSTDGKTVLTAQFLRTHSTNLTNEHTFETAPDLSEYSTYPVGCLQNGNGPVSNGNTTTRAECPVGGFTNYTYTDGGLFQSGYITQPGSGYRAACSGQVTCVIPTGGTQQSLSRGQTYDENSVNDFGMNLKTELSERLSLNLDGDYTRARHTNTDLRVFGSTFADSELDISGKLPVVIPHKPTTLAASWATPNPTLVGETDQQYFADRNVQFWRAAMDHVEDSTGREYAFRADLDYKFGEGGFLTHVKFGARYADRSADVRYTTYNWGALSEVWSGTAPVSFAQSAGSTDFYSFPNFFRGATNGPPGAYYYTGDLVRGGYDSSVAYLKQVAGLWAANGATATTWTPAAERAGVVAGTPFLPSEIQQVTQQDKNLYAQLNFATPGSLFGDVRLSGNVGVRYVVTDVTSAGSIGAPTQQQTGTADPYNVRCVTTTTTRPDGTVVTNTPGGACTLGEAGYNALRTFSNGQTNAQIARTNYGYWLPSANLKFGLGRDLILRLAASKVLTRPDLANIRNFLQVGFDPNSGQPTATAGNPYLKPATAWQFDATLEWYFGRVGQLSIDAFYKSVHNFFYQSLINRDVTSAGITQTVQVRGPANYDGYGKIKGFEVAYQQTFDFLPSFFSGLGTSLNYSYIDSKGLPNSFLNGGAPSGTSNIVPGSLPLEGLSKHNANATVFYEKGPVSLRAAYSWRSRYLLTAADVIFPYTSIYQAAGGQLDASALLNVTKNIKIGVQGVNLANQVIKTEQAYISGSTATAPRSYFVNDRRFSFILRGNF</sequence>